<keyword evidence="4" id="KW-0812">Transmembrane</keyword>
<dbReference type="InterPro" id="IPR050498">
    <property type="entry name" value="Ycf3"/>
</dbReference>
<keyword evidence="2 3" id="KW-0802">TPR repeat</keyword>
<dbReference type="InterPro" id="IPR019734">
    <property type="entry name" value="TPR_rpt"/>
</dbReference>
<dbReference type="AlphaFoldDB" id="A0AB74UTK8"/>
<keyword evidence="4" id="KW-1133">Transmembrane helix</keyword>
<dbReference type="PROSITE" id="PS50005">
    <property type="entry name" value="TPR"/>
    <property type="match status" value="2"/>
</dbReference>
<dbReference type="PANTHER" id="PTHR44858">
    <property type="entry name" value="TETRATRICOPEPTIDE REPEAT PROTEIN 6"/>
    <property type="match status" value="1"/>
</dbReference>
<keyword evidence="1" id="KW-0677">Repeat</keyword>
<dbReference type="EMBL" id="CP170721">
    <property type="protein sequence ID" value="XIA17978.1"/>
    <property type="molecule type" value="Genomic_DNA"/>
</dbReference>
<dbReference type="SMART" id="SM00028">
    <property type="entry name" value="TPR"/>
    <property type="match status" value="3"/>
</dbReference>
<dbReference type="RefSeq" id="WP_395120904.1">
    <property type="nucleotide sequence ID" value="NZ_CP170721.1"/>
</dbReference>
<evidence type="ECO:0000256" key="1">
    <source>
        <dbReference type="ARBA" id="ARBA00022737"/>
    </source>
</evidence>
<protein>
    <recommendedName>
        <fullName evidence="6">Tetratricopeptide repeat protein</fullName>
    </recommendedName>
</protein>
<dbReference type="Gene3D" id="1.25.40.10">
    <property type="entry name" value="Tetratricopeptide repeat domain"/>
    <property type="match status" value="2"/>
</dbReference>
<gene>
    <name evidence="5" type="ORF">ACFYG5_15630</name>
</gene>
<reference evidence="5" key="1">
    <citation type="submission" date="2024-10" db="EMBL/GenBank/DDBJ databases">
        <authorList>
            <person name="Lesea H.P."/>
            <person name="Kuehl J.V."/>
            <person name="Chandonia J.-M."/>
        </authorList>
    </citation>
    <scope>NUCLEOTIDE SEQUENCE</scope>
    <source>
        <strain evidence="5">FW102-FHT14D07</strain>
    </source>
</reference>
<evidence type="ECO:0000313" key="5">
    <source>
        <dbReference type="EMBL" id="XIA17978.1"/>
    </source>
</evidence>
<feature type="transmembrane region" description="Helical" evidence="4">
    <location>
        <begin position="95"/>
        <end position="117"/>
    </location>
</feature>
<evidence type="ECO:0000256" key="4">
    <source>
        <dbReference type="SAM" id="Phobius"/>
    </source>
</evidence>
<organism evidence="5">
    <name type="scientific">Rhodanobacter sp. FW102-FHT14D07</name>
    <dbReference type="NCBI Taxonomy" id="3351462"/>
    <lineage>
        <taxon>Bacteria</taxon>
        <taxon>Pseudomonadati</taxon>
        <taxon>Pseudomonadota</taxon>
        <taxon>Gammaproteobacteria</taxon>
        <taxon>Lysobacterales</taxon>
        <taxon>Rhodanobacteraceae</taxon>
        <taxon>Rhodanobacter</taxon>
    </lineage>
</organism>
<feature type="transmembrane region" description="Helical" evidence="4">
    <location>
        <begin position="20"/>
        <end position="42"/>
    </location>
</feature>
<accession>A0AB74UTK8</accession>
<feature type="repeat" description="TPR" evidence="3">
    <location>
        <begin position="378"/>
        <end position="411"/>
    </location>
</feature>
<proteinExistence type="predicted"/>
<evidence type="ECO:0000256" key="3">
    <source>
        <dbReference type="PROSITE-ProRule" id="PRU00339"/>
    </source>
</evidence>
<dbReference type="Gene3D" id="3.40.50.10610">
    <property type="entry name" value="ABC-type transport auxiliary lipoprotein component"/>
    <property type="match status" value="1"/>
</dbReference>
<feature type="transmembrane region" description="Helical" evidence="4">
    <location>
        <begin position="48"/>
        <end position="68"/>
    </location>
</feature>
<sequence>MVQRGFWREIRRRHVYRVAAAYAIVGWLLIQVATQVLPVFHLPDWIDQAVVLLILLGFPIALVLAWAFDATPRGIVRTDGTIGTDSMAPSPARHAGVAVGLIGVLVAAIAGLGWWHFQHDARQPMQGVATASTSTVRANPPTAGPSASASLAPTLPAKSIAVLPFVNMSGDPENDYFSDGITEEILDALAQLPHLKVAARTSAFAFKGKAEDLRKVGDVLDVATVLEGSVQKSGDEVRITAQLIDTRSGYHLWSEKYDRKLTSIFAVEDEISKAIADKLKVQLAGGSGQSLVPQKTGDPRAHDAYLRGLTLLAARSVGEAVDAFRQAVAIDPDYAQAWASLAEAHALLPAYMPVSMQTADADSLAAAQHALALNPDVALAYVAQGIVYTNQMHWAEADRVFRRALALAPGDAEAMDQYAQFLYAAGQLVPALAEIERALQRDPLSGVSGAVRAQLLFALHRNDEALKQIEGTLAAHPNGVLEHRIAVWVYLSSHRYPEAERQMRLSNPRHSDVSALLVRGIADPHLRASAVESLETSPALDNLRHDAIVHAVFLVALGQNERALAMLDEFALNGDSTTPQLLWYPAFDPIRDDPRFKAMLRKIDLPYTPWKSATP</sequence>
<evidence type="ECO:0000256" key="2">
    <source>
        <dbReference type="ARBA" id="ARBA00022803"/>
    </source>
</evidence>
<keyword evidence="4" id="KW-0472">Membrane</keyword>
<dbReference type="SUPFAM" id="SSF48452">
    <property type="entry name" value="TPR-like"/>
    <property type="match status" value="1"/>
</dbReference>
<feature type="repeat" description="TPR" evidence="3">
    <location>
        <begin position="301"/>
        <end position="334"/>
    </location>
</feature>
<evidence type="ECO:0008006" key="6">
    <source>
        <dbReference type="Google" id="ProtNLM"/>
    </source>
</evidence>
<dbReference type="InterPro" id="IPR011990">
    <property type="entry name" value="TPR-like_helical_dom_sf"/>
</dbReference>
<dbReference type="PANTHER" id="PTHR44858:SF1">
    <property type="entry name" value="UDP-N-ACETYLGLUCOSAMINE--PEPTIDE N-ACETYLGLUCOSAMINYLTRANSFERASE SPINDLY-RELATED"/>
    <property type="match status" value="1"/>
</dbReference>
<name>A0AB74UTK8_9GAMM</name>